<evidence type="ECO:0000313" key="4">
    <source>
        <dbReference type="Proteomes" id="UP001200741"/>
    </source>
</evidence>
<dbReference type="PROSITE" id="PS51257">
    <property type="entry name" value="PROKAR_LIPOPROTEIN"/>
    <property type="match status" value="1"/>
</dbReference>
<keyword evidence="4" id="KW-1185">Reference proteome</keyword>
<reference evidence="3 4" key="1">
    <citation type="submission" date="2021-12" db="EMBL/GenBank/DDBJ databases">
        <title>Genome seq of P8.</title>
        <authorList>
            <person name="Seo T."/>
        </authorList>
    </citation>
    <scope>NUCLEOTIDE SEQUENCE [LARGE SCALE GENOMIC DNA]</scope>
    <source>
        <strain evidence="3 4">P8</strain>
    </source>
</reference>
<proteinExistence type="predicted"/>
<feature type="signal peptide" evidence="2">
    <location>
        <begin position="1"/>
        <end position="17"/>
    </location>
</feature>
<gene>
    <name evidence="3" type="ORF">LXT13_22150</name>
</gene>
<sequence length="80" mass="8575">MKHLLLAFLSAVLIGCAAPPAADNQQAANAEPGTRCERQRTTGTLMVSVRCQSAEQQQQNRDGVDALHEATRPTKAPGEF</sequence>
<dbReference type="EMBL" id="JAJTWU010000009">
    <property type="protein sequence ID" value="MCE4557103.1"/>
    <property type="molecule type" value="Genomic_DNA"/>
</dbReference>
<organism evidence="3 4">
    <name type="scientific">Pelomonas cellulosilytica</name>
    <dbReference type="NCBI Taxonomy" id="2906762"/>
    <lineage>
        <taxon>Bacteria</taxon>
        <taxon>Pseudomonadati</taxon>
        <taxon>Pseudomonadota</taxon>
        <taxon>Betaproteobacteria</taxon>
        <taxon>Burkholderiales</taxon>
        <taxon>Sphaerotilaceae</taxon>
        <taxon>Roseateles</taxon>
    </lineage>
</organism>
<name>A0ABS8Y0I7_9BURK</name>
<evidence type="ECO:0000313" key="3">
    <source>
        <dbReference type="EMBL" id="MCE4557103.1"/>
    </source>
</evidence>
<feature type="region of interest" description="Disordered" evidence="1">
    <location>
        <begin position="53"/>
        <end position="80"/>
    </location>
</feature>
<feature type="compositionally biased region" description="Basic and acidic residues" evidence="1">
    <location>
        <begin position="62"/>
        <end position="72"/>
    </location>
</feature>
<dbReference type="Proteomes" id="UP001200741">
    <property type="component" value="Unassembled WGS sequence"/>
</dbReference>
<protein>
    <recommendedName>
        <fullName evidence="5">Lipoprotein</fullName>
    </recommendedName>
</protein>
<feature type="chain" id="PRO_5047134825" description="Lipoprotein" evidence="2">
    <location>
        <begin position="18"/>
        <end position="80"/>
    </location>
</feature>
<keyword evidence="2" id="KW-0732">Signal</keyword>
<evidence type="ECO:0000256" key="1">
    <source>
        <dbReference type="SAM" id="MobiDB-lite"/>
    </source>
</evidence>
<comment type="caution">
    <text evidence="3">The sequence shown here is derived from an EMBL/GenBank/DDBJ whole genome shotgun (WGS) entry which is preliminary data.</text>
</comment>
<dbReference type="RefSeq" id="WP_233374481.1">
    <property type="nucleotide sequence ID" value="NZ_JAJTWU010000009.1"/>
</dbReference>
<evidence type="ECO:0008006" key="5">
    <source>
        <dbReference type="Google" id="ProtNLM"/>
    </source>
</evidence>
<evidence type="ECO:0000256" key="2">
    <source>
        <dbReference type="SAM" id="SignalP"/>
    </source>
</evidence>
<accession>A0ABS8Y0I7</accession>